<dbReference type="InterPro" id="IPR018821">
    <property type="entry name" value="DUF294_put_nucleoTrafse_sb-bd"/>
</dbReference>
<evidence type="ECO:0000256" key="2">
    <source>
        <dbReference type="PROSITE-ProRule" id="PRU00703"/>
    </source>
</evidence>
<evidence type="ECO:0000313" key="5">
    <source>
        <dbReference type="EMBL" id="MBB6209558.1"/>
    </source>
</evidence>
<accession>A0A7W9ZDM1</accession>
<dbReference type="InterPro" id="IPR046342">
    <property type="entry name" value="CBS_dom_sf"/>
</dbReference>
<gene>
    <name evidence="5" type="ORF">FHS48_000960</name>
</gene>
<dbReference type="SUPFAM" id="SSF51206">
    <property type="entry name" value="cAMP-binding domain-like"/>
    <property type="match status" value="1"/>
</dbReference>
<evidence type="ECO:0000259" key="4">
    <source>
        <dbReference type="PROSITE" id="PS51371"/>
    </source>
</evidence>
<sequence length="606" mass="67431">MAGDAFDFSVPPFDRLTDGERAKVRAVADIAYYRPQEKVIVAGEPVDFLYVVMKGLVAERQGDEVITVHGAGDSFGAMALIHGAEAADCEAQEETLLHLLPRQLILDLCRVNGRFERFFTHSVSERLAERANVESARGMAAFMVARVHEAYLHPPITVPASTTLRDAARLMKHHRATSLLVESPDGRIGVLSGSDLREAALIEEKPLTTEVGDCASFGTIMIDADEFLFNAQVLMTRHSIRRLPVVRDGHVIGVLELLDLLSYMSSHSHLVAVQIDRAGTLPELAQAAQALDPLLTGLHGSGVKIRYIAEMVSDLSRKMQRRLYGFLATPDLQQHSCLMVMGSEGRGEQIAKTDQDNALILSDEVDPDSLRSLCDQFTEAMISFGYPRCPGNMMVSNPEWCRTESQFRDEIFHWVMTPSERSFLNLAAFLDSEAVAGDPLLLHRLRAYLFDRLTDNAGFLANFARPALSFDTPIGFFHQLVLERGERKGTIDIKKGGIFPVVHGVRALALEKRLHTRNTFERIDGLVGERLFDTAFAADLTEALQFLMEMRLAARVQQNRLDANGSDNYVQAAHLTKLQHDGLRDSLRIVKTFKQLVAHHFKLGSF</sequence>
<dbReference type="SMART" id="SM00116">
    <property type="entry name" value="CBS"/>
    <property type="match status" value="2"/>
</dbReference>
<keyword evidence="1 2" id="KW-0129">CBS domain</keyword>
<comment type="caution">
    <text evidence="5">The sequence shown here is derived from an EMBL/GenBank/DDBJ whole genome shotgun (WGS) entry which is preliminary data.</text>
</comment>
<reference evidence="5 6" key="1">
    <citation type="submission" date="2020-08" db="EMBL/GenBank/DDBJ databases">
        <title>Genomic Encyclopedia of Type Strains, Phase IV (KMG-IV): sequencing the most valuable type-strain genomes for metagenomic binning, comparative biology and taxonomic classification.</title>
        <authorList>
            <person name="Goeker M."/>
        </authorList>
    </citation>
    <scope>NUCLEOTIDE SEQUENCE [LARGE SCALE GENOMIC DNA]</scope>
    <source>
        <strain evidence="5 6">DSM 11590</strain>
    </source>
</reference>
<dbReference type="InterPro" id="IPR000595">
    <property type="entry name" value="cNMP-bd_dom"/>
</dbReference>
<dbReference type="AlphaFoldDB" id="A0A7W9ZDM1"/>
<dbReference type="InterPro" id="IPR005105">
    <property type="entry name" value="GlnD_Uridyltrans_N"/>
</dbReference>
<proteinExistence type="predicted"/>
<dbReference type="Pfam" id="PF00027">
    <property type="entry name" value="cNMP_binding"/>
    <property type="match status" value="1"/>
</dbReference>
<protein>
    <submittedName>
        <fullName evidence="5">CBS domain-containing protein</fullName>
    </submittedName>
</protein>
<dbReference type="CDD" id="cd04589">
    <property type="entry name" value="CBS_pair_CAP-ED_NT_Pol-beta-like_DUF294_assoc"/>
    <property type="match status" value="1"/>
</dbReference>
<dbReference type="Pfam" id="PF03445">
    <property type="entry name" value="DUF294"/>
    <property type="match status" value="1"/>
</dbReference>
<evidence type="ECO:0000256" key="1">
    <source>
        <dbReference type="ARBA" id="ARBA00023122"/>
    </source>
</evidence>
<evidence type="ECO:0000313" key="6">
    <source>
        <dbReference type="Proteomes" id="UP000544872"/>
    </source>
</evidence>
<feature type="domain" description="Cyclic nucleotide-binding" evidence="3">
    <location>
        <begin position="12"/>
        <end position="83"/>
    </location>
</feature>
<dbReference type="Pfam" id="PF10335">
    <property type="entry name" value="DUF294_C"/>
    <property type="match status" value="1"/>
</dbReference>
<dbReference type="PROSITE" id="PS51371">
    <property type="entry name" value="CBS"/>
    <property type="match status" value="2"/>
</dbReference>
<evidence type="ECO:0000259" key="3">
    <source>
        <dbReference type="PROSITE" id="PS50042"/>
    </source>
</evidence>
<dbReference type="Gene3D" id="3.10.580.10">
    <property type="entry name" value="CBS-domain"/>
    <property type="match status" value="1"/>
</dbReference>
<organism evidence="5 6">
    <name type="scientific">Novispirillum itersonii</name>
    <name type="common">Aquaspirillum itersonii</name>
    <dbReference type="NCBI Taxonomy" id="189"/>
    <lineage>
        <taxon>Bacteria</taxon>
        <taxon>Pseudomonadati</taxon>
        <taxon>Pseudomonadota</taxon>
        <taxon>Alphaproteobacteria</taxon>
        <taxon>Rhodospirillales</taxon>
        <taxon>Novispirillaceae</taxon>
        <taxon>Novispirillum</taxon>
    </lineage>
</organism>
<dbReference type="InterPro" id="IPR018490">
    <property type="entry name" value="cNMP-bd_dom_sf"/>
</dbReference>
<dbReference type="EMBL" id="JACIIX010000002">
    <property type="protein sequence ID" value="MBB6209558.1"/>
    <property type="molecule type" value="Genomic_DNA"/>
</dbReference>
<dbReference type="Proteomes" id="UP000544872">
    <property type="component" value="Unassembled WGS sequence"/>
</dbReference>
<dbReference type="RefSeq" id="WP_184261926.1">
    <property type="nucleotide sequence ID" value="NZ_JACIIX010000002.1"/>
</dbReference>
<keyword evidence="6" id="KW-1185">Reference proteome</keyword>
<dbReference type="Gene3D" id="2.60.120.10">
    <property type="entry name" value="Jelly Rolls"/>
    <property type="match status" value="1"/>
</dbReference>
<dbReference type="InterPro" id="IPR000644">
    <property type="entry name" value="CBS_dom"/>
</dbReference>
<dbReference type="CDD" id="cd05401">
    <property type="entry name" value="NT_GlnE_GlnD_like"/>
    <property type="match status" value="1"/>
</dbReference>
<dbReference type="InterPro" id="IPR014710">
    <property type="entry name" value="RmlC-like_jellyroll"/>
</dbReference>
<feature type="domain" description="CBS" evidence="4">
    <location>
        <begin position="151"/>
        <end position="207"/>
    </location>
</feature>
<dbReference type="PANTHER" id="PTHR43080">
    <property type="entry name" value="CBS DOMAIN-CONTAINING PROTEIN CBSX3, MITOCHONDRIAL"/>
    <property type="match status" value="1"/>
</dbReference>
<dbReference type="CDD" id="cd00038">
    <property type="entry name" value="CAP_ED"/>
    <property type="match status" value="1"/>
</dbReference>
<dbReference type="Pfam" id="PF00571">
    <property type="entry name" value="CBS"/>
    <property type="match status" value="2"/>
</dbReference>
<dbReference type="PROSITE" id="PS50042">
    <property type="entry name" value="CNMP_BINDING_3"/>
    <property type="match status" value="1"/>
</dbReference>
<name>A0A7W9ZDM1_NOVIT</name>
<dbReference type="InterPro" id="IPR051257">
    <property type="entry name" value="Diverse_CBS-Domain"/>
</dbReference>
<dbReference type="SMART" id="SM00100">
    <property type="entry name" value="cNMP"/>
    <property type="match status" value="1"/>
</dbReference>
<dbReference type="PANTHER" id="PTHR43080:SF2">
    <property type="entry name" value="CBS DOMAIN-CONTAINING PROTEIN"/>
    <property type="match status" value="1"/>
</dbReference>
<feature type="domain" description="CBS" evidence="4">
    <location>
        <begin position="215"/>
        <end position="273"/>
    </location>
</feature>
<dbReference type="SUPFAM" id="SSF54631">
    <property type="entry name" value="CBS-domain pair"/>
    <property type="match status" value="1"/>
</dbReference>
<dbReference type="GO" id="GO:0008773">
    <property type="term" value="F:[protein-PII] uridylyltransferase activity"/>
    <property type="evidence" value="ECO:0007669"/>
    <property type="project" value="InterPro"/>
</dbReference>